<gene>
    <name evidence="1" type="ORF">KTAU_12490</name>
</gene>
<sequence>MSAGLLKEVLDIFFAGHVTCDGKDPASLALDEGARLVEMLWCAAEQDKQGPLARETLGGGAPNAPACSSDDGDTIFDAHVRNYNKRGQAFSCSPVVTLPVRRELGAAPPERGI</sequence>
<keyword evidence="2" id="KW-1185">Reference proteome</keyword>
<organism evidence="1 2">
    <name type="scientific">Thermogemmatispora aurantia</name>
    <dbReference type="NCBI Taxonomy" id="2045279"/>
    <lineage>
        <taxon>Bacteria</taxon>
        <taxon>Bacillati</taxon>
        <taxon>Chloroflexota</taxon>
        <taxon>Ktedonobacteria</taxon>
        <taxon>Thermogemmatisporales</taxon>
        <taxon>Thermogemmatisporaceae</taxon>
        <taxon>Thermogemmatispora</taxon>
    </lineage>
</organism>
<reference evidence="1 2" key="1">
    <citation type="journal article" date="2019" name="Int. J. Syst. Evol. Microbiol.">
        <title>Thermogemmatispora aurantia sp. nov. and Thermogemmatispora argillosa sp. nov., within the class Ktedonobacteria, and emended description of the genus Thermogemmatispora.</title>
        <authorList>
            <person name="Zheng Y."/>
            <person name="Wang C.M."/>
            <person name="Sakai Y."/>
            <person name="Abe K."/>
            <person name="Yokota A."/>
            <person name="Yabe S."/>
        </authorList>
    </citation>
    <scope>NUCLEOTIDE SEQUENCE [LARGE SCALE GENOMIC DNA]</scope>
    <source>
        <strain evidence="1 2">A1-2</strain>
    </source>
</reference>
<evidence type="ECO:0000313" key="2">
    <source>
        <dbReference type="Proteomes" id="UP000334820"/>
    </source>
</evidence>
<proteinExistence type="predicted"/>
<accession>A0A5J4K6C2</accession>
<name>A0A5J4K6C2_9CHLR</name>
<evidence type="ECO:0000313" key="1">
    <source>
        <dbReference type="EMBL" id="GER82612.1"/>
    </source>
</evidence>
<dbReference type="Proteomes" id="UP000334820">
    <property type="component" value="Unassembled WGS sequence"/>
</dbReference>
<protein>
    <submittedName>
        <fullName evidence="1">Uncharacterized protein</fullName>
    </submittedName>
</protein>
<dbReference type="AlphaFoldDB" id="A0A5J4K6C2"/>
<dbReference type="EMBL" id="BKZV01000001">
    <property type="protein sequence ID" value="GER82612.1"/>
    <property type="molecule type" value="Genomic_DNA"/>
</dbReference>
<comment type="caution">
    <text evidence="1">The sequence shown here is derived from an EMBL/GenBank/DDBJ whole genome shotgun (WGS) entry which is preliminary data.</text>
</comment>